<organism evidence="2 3">
    <name type="scientific">Sporolactobacillus mangiferae</name>
    <dbReference type="NCBI Taxonomy" id="2940498"/>
    <lineage>
        <taxon>Bacteria</taxon>
        <taxon>Bacillati</taxon>
        <taxon>Bacillota</taxon>
        <taxon>Bacilli</taxon>
        <taxon>Bacillales</taxon>
        <taxon>Sporolactobacillaceae</taxon>
        <taxon>Sporolactobacillus</taxon>
    </lineage>
</organism>
<dbReference type="RefSeq" id="WP_249100237.1">
    <property type="nucleotide sequence ID" value="NZ_JAMAST010000005.1"/>
</dbReference>
<protein>
    <submittedName>
        <fullName evidence="2">DUF1129 family protein</fullName>
    </submittedName>
</protein>
<comment type="caution">
    <text evidence="2">The sequence shown here is derived from an EMBL/GenBank/DDBJ whole genome shotgun (WGS) entry which is preliminary data.</text>
</comment>
<dbReference type="EMBL" id="JAMAST010000005">
    <property type="protein sequence ID" value="MCL1631712.1"/>
    <property type="molecule type" value="Genomic_DNA"/>
</dbReference>
<reference evidence="2 3" key="1">
    <citation type="submission" date="2022-05" db="EMBL/GenBank/DDBJ databases">
        <title>Sporolactobacillus sp nov CPB3-1, isolated from tree bark (Mangifera indica L.).</title>
        <authorList>
            <person name="Phuengjayaem S."/>
            <person name="Tanasupawat S."/>
        </authorList>
    </citation>
    <scope>NUCLEOTIDE SEQUENCE [LARGE SCALE GENOMIC DNA]</scope>
    <source>
        <strain evidence="2 3">CPB3-1</strain>
    </source>
</reference>
<evidence type="ECO:0000313" key="2">
    <source>
        <dbReference type="EMBL" id="MCL1631712.1"/>
    </source>
</evidence>
<feature type="transmembrane region" description="Helical" evidence="1">
    <location>
        <begin position="172"/>
        <end position="194"/>
    </location>
</feature>
<gene>
    <name evidence="2" type="ORF">M3N64_07085</name>
</gene>
<dbReference type="Proteomes" id="UP001203004">
    <property type="component" value="Unassembled WGS sequence"/>
</dbReference>
<feature type="transmembrane region" description="Helical" evidence="1">
    <location>
        <begin position="200"/>
        <end position="219"/>
    </location>
</feature>
<evidence type="ECO:0000313" key="3">
    <source>
        <dbReference type="Proteomes" id="UP001203004"/>
    </source>
</evidence>
<keyword evidence="3" id="KW-1185">Reference proteome</keyword>
<dbReference type="PANTHER" id="PTHR41307:SF1">
    <property type="entry name" value="MEMBRANE PROTEIN"/>
    <property type="match status" value="1"/>
</dbReference>
<feature type="transmembrane region" description="Helical" evidence="1">
    <location>
        <begin position="95"/>
        <end position="121"/>
    </location>
</feature>
<dbReference type="InterPro" id="IPR009214">
    <property type="entry name" value="DUF1129"/>
</dbReference>
<sequence length="226" mass="25723">MISSKQLILENNEKRKLLNKENKKYYDDMLVYIRLKSKASERESEEILMELLDHLIDGQQSGKTAADIFGDDPRGYADELICELPKENLISRLPFFGFLAANFIAWFLITRGVILLILGYFMAVNDMVHPAAALIVIIYWLIYALLMVWFIFRILEQSLFKKKKTFLKQMIAAGIIVAAGIGLGFTLMHFLPALGPSFSFGWLPSLVSGAFLWLAGLWANKKFKCS</sequence>
<dbReference type="Gene3D" id="1.10.1900.10">
    <property type="entry name" value="c-terminal domain of poly(a) binding protein"/>
    <property type="match status" value="1"/>
</dbReference>
<dbReference type="SUPFAM" id="SSF158560">
    <property type="entry name" value="BH3980-like"/>
    <property type="match status" value="1"/>
</dbReference>
<dbReference type="Pfam" id="PF06570">
    <property type="entry name" value="DUF1129"/>
    <property type="match status" value="1"/>
</dbReference>
<keyword evidence="1" id="KW-1133">Transmembrane helix</keyword>
<accession>A0ABT0MA10</accession>
<evidence type="ECO:0000256" key="1">
    <source>
        <dbReference type="SAM" id="Phobius"/>
    </source>
</evidence>
<name>A0ABT0MA10_9BACL</name>
<keyword evidence="1" id="KW-0472">Membrane</keyword>
<feature type="transmembrane region" description="Helical" evidence="1">
    <location>
        <begin position="127"/>
        <end position="152"/>
    </location>
</feature>
<dbReference type="PANTHER" id="PTHR41307">
    <property type="entry name" value="MEMBRANE PROTEIN-RELATED"/>
    <property type="match status" value="1"/>
</dbReference>
<keyword evidence="1" id="KW-0812">Transmembrane</keyword>
<proteinExistence type="predicted"/>